<sequence length="195" mass="22790">MSEAIPGYTYGTAQVAQSPVSLEEWELLKQTVLWTAEDEQYLRMAGEVLGDQVDAILDLWYGFVASHAHLVYYFTGSDGQPIADYLSRVRQRFGQWILDTCRRPYDQDWLNYQMEIALRHYRTKKNQTDGVQSVPMIPLRYMIAFIYPITATIREFLARKGHSAAEVDRMHQAWFKSIVLQVTLWSYPYTREGDF</sequence>
<name>A9WGB2_CHLAA</name>
<dbReference type="RefSeq" id="WP_012256689.1">
    <property type="nucleotide sequence ID" value="NC_010175.1"/>
</dbReference>
<dbReference type="InterPro" id="IPR012292">
    <property type="entry name" value="Globin/Proto"/>
</dbReference>
<dbReference type="InterPro" id="IPR009050">
    <property type="entry name" value="Globin-like_sf"/>
</dbReference>
<dbReference type="PIRSF" id="PIRSF014300">
    <property type="entry name" value="Protoglobin"/>
    <property type="match status" value="1"/>
</dbReference>
<dbReference type="STRING" id="324602.Caur_0795"/>
<dbReference type="KEGG" id="cau:Caur_0795"/>
<dbReference type="eggNOG" id="ENOG502Z8UN">
    <property type="taxonomic scope" value="Bacteria"/>
</dbReference>
<dbReference type="HOGENOM" id="CLU_119977_0_0_0"/>
<proteinExistence type="predicted"/>
<dbReference type="CDD" id="cd12124">
    <property type="entry name" value="Pgbs"/>
    <property type="match status" value="1"/>
</dbReference>
<dbReference type="PATRIC" id="fig|324602.8.peg.906"/>
<dbReference type="GO" id="GO:0020037">
    <property type="term" value="F:heme binding"/>
    <property type="evidence" value="ECO:0007669"/>
    <property type="project" value="InterPro"/>
</dbReference>
<dbReference type="Pfam" id="PF11563">
    <property type="entry name" value="Protoglobin"/>
    <property type="match status" value="1"/>
</dbReference>
<dbReference type="AlphaFoldDB" id="A9WGB2"/>
<evidence type="ECO:0000259" key="1">
    <source>
        <dbReference type="Pfam" id="PF11563"/>
    </source>
</evidence>
<reference evidence="3" key="1">
    <citation type="journal article" date="2011" name="BMC Genomics">
        <title>Complete genome sequence of the filamentous anoxygenic phototrophic bacterium Chloroflexus aurantiacus.</title>
        <authorList>
            <person name="Tang K.H."/>
            <person name="Barry K."/>
            <person name="Chertkov O."/>
            <person name="Dalin E."/>
            <person name="Han C.S."/>
            <person name="Hauser L.J."/>
            <person name="Honchak B.M."/>
            <person name="Karbach L.E."/>
            <person name="Land M.L."/>
            <person name="Lapidus A."/>
            <person name="Larimer F.W."/>
            <person name="Mikhailova N."/>
            <person name="Pitluck S."/>
            <person name="Pierson B.K."/>
            <person name="Blankenship R.E."/>
        </authorList>
    </citation>
    <scope>NUCLEOTIDE SEQUENCE [LARGE SCALE GENOMIC DNA]</scope>
    <source>
        <strain evidence="3">ATCC 29366 / DSM 635 / J-10-fl</strain>
    </source>
</reference>
<accession>A9WGB2</accession>
<organism evidence="2 3">
    <name type="scientific">Chloroflexus aurantiacus (strain ATCC 29366 / DSM 635 / J-10-fl)</name>
    <dbReference type="NCBI Taxonomy" id="324602"/>
    <lineage>
        <taxon>Bacteria</taxon>
        <taxon>Bacillati</taxon>
        <taxon>Chloroflexota</taxon>
        <taxon>Chloroflexia</taxon>
        <taxon>Chloroflexales</taxon>
        <taxon>Chloroflexineae</taxon>
        <taxon>Chloroflexaceae</taxon>
        <taxon>Chloroflexus</taxon>
    </lineage>
</organism>
<gene>
    <name evidence="2" type="ordered locus">Caur_0795</name>
</gene>
<dbReference type="Proteomes" id="UP000002008">
    <property type="component" value="Chromosome"/>
</dbReference>
<dbReference type="EnsemblBacteria" id="ABY34033">
    <property type="protein sequence ID" value="ABY34033"/>
    <property type="gene ID" value="Caur_0795"/>
</dbReference>
<dbReference type="InterPro" id="IPR012102">
    <property type="entry name" value="Protoglobin"/>
</dbReference>
<dbReference type="Gene3D" id="1.10.490.10">
    <property type="entry name" value="Globins"/>
    <property type="match status" value="1"/>
</dbReference>
<protein>
    <recommendedName>
        <fullName evidence="1">Globin-sensor domain-containing protein</fullName>
    </recommendedName>
</protein>
<evidence type="ECO:0000313" key="2">
    <source>
        <dbReference type="EMBL" id="ABY34033.1"/>
    </source>
</evidence>
<feature type="domain" description="Globin-sensor" evidence="1">
    <location>
        <begin position="23"/>
        <end position="193"/>
    </location>
</feature>
<evidence type="ECO:0000313" key="3">
    <source>
        <dbReference type="Proteomes" id="UP000002008"/>
    </source>
</evidence>
<dbReference type="InterPro" id="IPR044398">
    <property type="entry name" value="Globin-sensor_dom"/>
</dbReference>
<keyword evidence="3" id="KW-1185">Reference proteome</keyword>
<dbReference type="EMBL" id="CP000909">
    <property type="protein sequence ID" value="ABY34033.1"/>
    <property type="molecule type" value="Genomic_DNA"/>
</dbReference>
<dbReference type="SUPFAM" id="SSF46458">
    <property type="entry name" value="Globin-like"/>
    <property type="match status" value="1"/>
</dbReference>
<dbReference type="InParanoid" id="A9WGB2"/>
<dbReference type="GO" id="GO:0019825">
    <property type="term" value="F:oxygen binding"/>
    <property type="evidence" value="ECO:0007669"/>
    <property type="project" value="InterPro"/>
</dbReference>